<sequence>MAPVENVVPEWLGSEGAWLSASPDVATISCPRTVLAVNSVKKSRNHQVLVKPKMADQLSSLPMLAAATSAKLSLAGCGGIDLSRLFYHKPPTMASSNR</sequence>
<dbReference type="AlphaFoldDB" id="A0AAD5PZ09"/>
<organism evidence="1 2">
    <name type="scientific">Daphnia sinensis</name>
    <dbReference type="NCBI Taxonomy" id="1820382"/>
    <lineage>
        <taxon>Eukaryota</taxon>
        <taxon>Metazoa</taxon>
        <taxon>Ecdysozoa</taxon>
        <taxon>Arthropoda</taxon>
        <taxon>Crustacea</taxon>
        <taxon>Branchiopoda</taxon>
        <taxon>Diplostraca</taxon>
        <taxon>Cladocera</taxon>
        <taxon>Anomopoda</taxon>
        <taxon>Daphniidae</taxon>
        <taxon>Daphnia</taxon>
        <taxon>Daphnia similis group</taxon>
    </lineage>
</organism>
<protein>
    <submittedName>
        <fullName evidence="1">Uncharacterized protein</fullName>
    </submittedName>
</protein>
<accession>A0AAD5PZ09</accession>
<name>A0AAD5PZ09_9CRUS</name>
<keyword evidence="2" id="KW-1185">Reference proteome</keyword>
<gene>
    <name evidence="1" type="ORF">GHT06_011528</name>
</gene>
<evidence type="ECO:0000313" key="2">
    <source>
        <dbReference type="Proteomes" id="UP000820818"/>
    </source>
</evidence>
<proteinExistence type="predicted"/>
<reference evidence="1 2" key="1">
    <citation type="submission" date="2022-05" db="EMBL/GenBank/DDBJ databases">
        <title>A multi-omics perspective on studying reproductive biology in Daphnia sinensis.</title>
        <authorList>
            <person name="Jia J."/>
        </authorList>
    </citation>
    <scope>NUCLEOTIDE SEQUENCE [LARGE SCALE GENOMIC DNA]</scope>
    <source>
        <strain evidence="1 2">WSL</strain>
    </source>
</reference>
<evidence type="ECO:0000313" key="1">
    <source>
        <dbReference type="EMBL" id="KAI9560580.1"/>
    </source>
</evidence>
<dbReference type="EMBL" id="WJBH02000003">
    <property type="protein sequence ID" value="KAI9560580.1"/>
    <property type="molecule type" value="Genomic_DNA"/>
</dbReference>
<dbReference type="Proteomes" id="UP000820818">
    <property type="component" value="Linkage Group LG3"/>
</dbReference>
<comment type="caution">
    <text evidence="1">The sequence shown here is derived from an EMBL/GenBank/DDBJ whole genome shotgun (WGS) entry which is preliminary data.</text>
</comment>